<dbReference type="InterPro" id="IPR015943">
    <property type="entry name" value="WD40/YVTN_repeat-like_dom_sf"/>
</dbReference>
<protein>
    <recommendedName>
        <fullName evidence="9">PAK1 interacting protein 1</fullName>
    </recommendedName>
</protein>
<dbReference type="eggNOG" id="KOG0294">
    <property type="taxonomic scope" value="Eukaryota"/>
</dbReference>
<evidence type="ECO:0000313" key="7">
    <source>
        <dbReference type="Ensembl" id="ENSOGAP00000015961.1"/>
    </source>
</evidence>
<dbReference type="PANTHER" id="PTHR44675">
    <property type="entry name" value="PAK1 INTERACTING PROTEIN 1"/>
    <property type="match status" value="1"/>
</dbReference>
<dbReference type="Gene3D" id="2.130.10.10">
    <property type="entry name" value="YVTN repeat-like/Quinoprotein amine dehydrogenase"/>
    <property type="match status" value="1"/>
</dbReference>
<accession>H0XIM1</accession>
<evidence type="ECO:0008006" key="9">
    <source>
        <dbReference type="Google" id="ProtNLM"/>
    </source>
</evidence>
<dbReference type="HOGENOM" id="CLU_031466_2_0_1"/>
<name>H0XIM1_OTOGA</name>
<dbReference type="PROSITE" id="PS00678">
    <property type="entry name" value="WD_REPEATS_1"/>
    <property type="match status" value="1"/>
</dbReference>
<keyword evidence="8" id="KW-1185">Reference proteome</keyword>
<dbReference type="Proteomes" id="UP000005225">
    <property type="component" value="Unassembled WGS sequence"/>
</dbReference>
<keyword evidence="2" id="KW-0734">Signal transduction inhibitor</keyword>
<dbReference type="SUPFAM" id="SSF50978">
    <property type="entry name" value="WD40 repeat-like"/>
    <property type="match status" value="1"/>
</dbReference>
<evidence type="ECO:0000313" key="8">
    <source>
        <dbReference type="Proteomes" id="UP000005225"/>
    </source>
</evidence>
<keyword evidence="1 5" id="KW-0853">WD repeat</keyword>
<dbReference type="Ensembl" id="ENSOGAT00000030576.1">
    <property type="protein sequence ID" value="ENSOGAP00000015961.1"/>
    <property type="gene ID" value="ENSOGAG00000033282.1"/>
</dbReference>
<dbReference type="GeneTree" id="ENSGT00390000001263"/>
<evidence type="ECO:0000256" key="6">
    <source>
        <dbReference type="SAM" id="MobiDB-lite"/>
    </source>
</evidence>
<feature type="repeat" description="WD" evidence="5">
    <location>
        <begin position="109"/>
        <end position="150"/>
    </location>
</feature>
<evidence type="ECO:0000256" key="3">
    <source>
        <dbReference type="ARBA" id="ARBA00022737"/>
    </source>
</evidence>
<evidence type="ECO:0000256" key="5">
    <source>
        <dbReference type="PROSITE-ProRule" id="PRU00221"/>
    </source>
</evidence>
<reference evidence="7" key="3">
    <citation type="submission" date="2025-09" db="UniProtKB">
        <authorList>
            <consortium name="Ensembl"/>
        </authorList>
    </citation>
    <scope>IDENTIFICATION</scope>
</reference>
<dbReference type="InterPro" id="IPR019775">
    <property type="entry name" value="WD40_repeat_CS"/>
</dbReference>
<feature type="region of interest" description="Disordered" evidence="6">
    <location>
        <begin position="299"/>
        <end position="371"/>
    </location>
</feature>
<dbReference type="InParanoid" id="H0XIM1"/>
<dbReference type="PANTHER" id="PTHR44675:SF1">
    <property type="entry name" value="P21-ACTIVATED PROTEIN KINASE-INTERACTING PROTEIN 1"/>
    <property type="match status" value="1"/>
</dbReference>
<dbReference type="InterPro" id="IPR036322">
    <property type="entry name" value="WD40_repeat_dom_sf"/>
</dbReference>
<feature type="compositionally biased region" description="Basic and acidic residues" evidence="6">
    <location>
        <begin position="311"/>
        <end position="323"/>
    </location>
</feature>
<dbReference type="AlphaFoldDB" id="H0XIM1"/>
<evidence type="ECO:0000256" key="1">
    <source>
        <dbReference type="ARBA" id="ARBA00022574"/>
    </source>
</evidence>
<dbReference type="OMA" id="DIFAFEI"/>
<comment type="function">
    <text evidence="4">Negatively regulates the PAK1 kinase. PAK1 is a member of the PAK kinase family, which has been shown to play a positive role in the regulation of signaling pathways involving MAPK8 and RELA. PAK1 exists as an inactive homodimer, which is activated by binding of small GTPases such as CDC42 to an N-terminal regulatory domain. PAK1IP1 also binds to the N-terminus of PAK1, and inhibits the specific activation of PAK1 by CDC42. May be involved in ribosomal large subunit assembly.</text>
</comment>
<dbReference type="STRING" id="30611.ENSOGAP00000015961"/>
<dbReference type="EMBL" id="AAQR03013236">
    <property type="status" value="NOT_ANNOTATED_CDS"/>
    <property type="molecule type" value="Genomic_DNA"/>
</dbReference>
<evidence type="ECO:0000256" key="2">
    <source>
        <dbReference type="ARBA" id="ARBA00022700"/>
    </source>
</evidence>
<reference evidence="7" key="2">
    <citation type="submission" date="2025-08" db="UniProtKB">
        <authorList>
            <consortium name="Ensembl"/>
        </authorList>
    </citation>
    <scope>IDENTIFICATION</scope>
</reference>
<keyword evidence="3" id="KW-0677">Repeat</keyword>
<dbReference type="GO" id="GO:0009968">
    <property type="term" value="P:negative regulation of signal transduction"/>
    <property type="evidence" value="ECO:0007669"/>
    <property type="project" value="UniProtKB-KW"/>
</dbReference>
<dbReference type="InterPro" id="IPR001680">
    <property type="entry name" value="WD40_rpt"/>
</dbReference>
<proteinExistence type="predicted"/>
<reference evidence="8" key="1">
    <citation type="submission" date="2011-03" db="EMBL/GenBank/DDBJ databases">
        <title>Version 3 of the genome sequence of Otolemur garnettii (Bushbaby).</title>
        <authorList>
            <consortium name="The Broad Institute Genome Sequencing Platform"/>
            <person name="Di Palma F."/>
            <person name="Johnson J."/>
            <person name="Lander E.S."/>
            <person name="Lindblad-Toh K."/>
            <person name="Jaffe D.B."/>
            <person name="Gnerre S."/>
            <person name="MacCallum I."/>
            <person name="Przybylski D."/>
            <person name="Ribeiro F.J."/>
            <person name="Burton J.N."/>
            <person name="Walker B.J."/>
            <person name="Sharpe T."/>
            <person name="Hall G."/>
        </authorList>
    </citation>
    <scope>NUCLEOTIDE SEQUENCE [LARGE SCALE GENOMIC DNA]</scope>
</reference>
<sequence length="384" mass="42647">RSWSLGSYEQVLFGFTVHLDSQVSGDHEKRSPVADFALCAHAVSLSAVAVNSRFVVTGSKDETIHKKKIEHGALVHHNGTRRCLKFYGNRISGAEFGLICVWDAKKWECSPHKGHATFLSIRPSATLALSVGTDKTLRTWNLVEGRSAFIKNIKQNAHIVEWSPTGEKYIVVLRNKVELYQLDTASISGTSTNERRIPSVFLSESVLAEAGDEEVVRFIGCNSLVCLCESKAHENRVKDIFAFEIPEHRVMLASSDGFIKCGSLNRIRKSPPPPSLLCEVNTKARLAGLRVWLDRMPHTKESLPPAGEPSPARKEDQFKTSKEESDDSVQEEEKQSKPSAKKCGLTDNSNKPRKRNSLVSAKNKINEEIILDPASRKDSLAICE</sequence>
<evidence type="ECO:0000256" key="4">
    <source>
        <dbReference type="ARBA" id="ARBA00045213"/>
    </source>
</evidence>
<dbReference type="InterPro" id="IPR051959">
    <property type="entry name" value="PAK1-Kinase_Regulator"/>
</dbReference>
<dbReference type="PROSITE" id="PS50082">
    <property type="entry name" value="WD_REPEATS_2"/>
    <property type="match status" value="1"/>
</dbReference>
<organism evidence="7 8">
    <name type="scientific">Otolemur garnettii</name>
    <name type="common">Small-eared galago</name>
    <name type="synonym">Garnett's greater bushbaby</name>
    <dbReference type="NCBI Taxonomy" id="30611"/>
    <lineage>
        <taxon>Eukaryota</taxon>
        <taxon>Metazoa</taxon>
        <taxon>Chordata</taxon>
        <taxon>Craniata</taxon>
        <taxon>Vertebrata</taxon>
        <taxon>Euteleostomi</taxon>
        <taxon>Mammalia</taxon>
        <taxon>Eutheria</taxon>
        <taxon>Euarchontoglires</taxon>
        <taxon>Primates</taxon>
        <taxon>Strepsirrhini</taxon>
        <taxon>Lorisiformes</taxon>
        <taxon>Galagidae</taxon>
        <taxon>Otolemur</taxon>
    </lineage>
</organism>